<protein>
    <recommendedName>
        <fullName evidence="4">Glycosyltransferase RgtA/B/C/D-like domain-containing protein</fullName>
    </recommendedName>
</protein>
<feature type="transmembrane region" description="Helical" evidence="1">
    <location>
        <begin position="154"/>
        <end position="180"/>
    </location>
</feature>
<dbReference type="PANTHER" id="PTHR44216">
    <property type="entry name" value="PROTEIN O-MANNOSYL-TRANSFERASE TMTC2"/>
    <property type="match status" value="1"/>
</dbReference>
<feature type="transmembrane region" description="Helical" evidence="1">
    <location>
        <begin position="72"/>
        <end position="92"/>
    </location>
</feature>
<name>A0A0G1DFN6_9BACT</name>
<comment type="caution">
    <text evidence="2">The sequence shown here is derived from an EMBL/GenBank/DDBJ whole genome shotgun (WGS) entry which is preliminary data.</text>
</comment>
<dbReference type="GO" id="GO:0035269">
    <property type="term" value="P:protein O-linked glycosylation via mannose"/>
    <property type="evidence" value="ECO:0007669"/>
    <property type="project" value="TreeGrafter"/>
</dbReference>
<feature type="transmembrane region" description="Helical" evidence="1">
    <location>
        <begin position="243"/>
        <end position="260"/>
    </location>
</feature>
<organism evidence="2 3">
    <name type="scientific">Candidatus Gottesmanbacteria bacterium GW2011_GWA2_43_14</name>
    <dbReference type="NCBI Taxonomy" id="1618443"/>
    <lineage>
        <taxon>Bacteria</taxon>
        <taxon>Candidatus Gottesmaniibacteriota</taxon>
    </lineage>
</organism>
<dbReference type="Proteomes" id="UP000034894">
    <property type="component" value="Unassembled WGS sequence"/>
</dbReference>
<evidence type="ECO:0008006" key="4">
    <source>
        <dbReference type="Google" id="ProtNLM"/>
    </source>
</evidence>
<sequence>MKRRLLLLSIIIFSWFLYKESLSFFFISDDFYFLSLNSFEAIFKTLIADQHFIPVFLSFIYGLKSIFGLNPFVFHLCAVIVHMVNILLVYSLGKLLLLKTKNALLAAFMFAFFYTHYEAVYWISGTSFSLMVFFYLTGLILLLEYMTSRRMPYLWAYMICALLAFSTHEYALSILIFPFLLKQKRAVKSGLVLSLLVLGSIFIRRFLGNMVTPQQFQPVNFLKGIIISHTQLLVPLPQFLERIPDLGVLTLFFLLVYFLLRRPDPKQILLVLWLESTVILFSATSLPQARYYYLSSIPAIFLIISTLGNKSRIAVLAVIISNFLFLNHQKNLWSETGMITRKIVSQISGELRNLPEGKKLYAVNLPDSLNGPPWHAFLFRNGLKEAVELIGKTESERLELGDPFVEDEAKIIKENSLILKYVDGSMVRYPL</sequence>
<keyword evidence="1" id="KW-0812">Transmembrane</keyword>
<dbReference type="GO" id="GO:0000030">
    <property type="term" value="F:mannosyltransferase activity"/>
    <property type="evidence" value="ECO:0007669"/>
    <property type="project" value="TreeGrafter"/>
</dbReference>
<feature type="transmembrane region" description="Helical" evidence="1">
    <location>
        <begin position="186"/>
        <end position="207"/>
    </location>
</feature>
<feature type="transmembrane region" description="Helical" evidence="1">
    <location>
        <begin position="129"/>
        <end position="147"/>
    </location>
</feature>
<evidence type="ECO:0000313" key="2">
    <source>
        <dbReference type="EMBL" id="KKS96422.1"/>
    </source>
</evidence>
<dbReference type="InterPro" id="IPR052384">
    <property type="entry name" value="TMTC_O-mannosyltransferase"/>
</dbReference>
<accession>A0A0G1DFN6</accession>
<keyword evidence="1" id="KW-1133">Transmembrane helix</keyword>
<reference evidence="2 3" key="1">
    <citation type="journal article" date="2015" name="Nature">
        <title>rRNA introns, odd ribosomes, and small enigmatic genomes across a large radiation of phyla.</title>
        <authorList>
            <person name="Brown C.T."/>
            <person name="Hug L.A."/>
            <person name="Thomas B.C."/>
            <person name="Sharon I."/>
            <person name="Castelle C.J."/>
            <person name="Singh A."/>
            <person name="Wilkins M.J."/>
            <person name="Williams K.H."/>
            <person name="Banfield J.F."/>
        </authorList>
    </citation>
    <scope>NUCLEOTIDE SEQUENCE [LARGE SCALE GENOMIC DNA]</scope>
</reference>
<feature type="transmembrane region" description="Helical" evidence="1">
    <location>
        <begin position="267"/>
        <end position="285"/>
    </location>
</feature>
<dbReference type="AlphaFoldDB" id="A0A0G1DFN6"/>
<gene>
    <name evidence="2" type="ORF">UV73_C0010G0007</name>
</gene>
<dbReference type="EMBL" id="LCFP01000010">
    <property type="protein sequence ID" value="KKS96422.1"/>
    <property type="molecule type" value="Genomic_DNA"/>
</dbReference>
<evidence type="ECO:0000313" key="3">
    <source>
        <dbReference type="Proteomes" id="UP000034894"/>
    </source>
</evidence>
<dbReference type="STRING" id="1618443.UV73_C0010G0007"/>
<proteinExistence type="predicted"/>
<evidence type="ECO:0000256" key="1">
    <source>
        <dbReference type="SAM" id="Phobius"/>
    </source>
</evidence>
<keyword evidence="1" id="KW-0472">Membrane</keyword>
<dbReference type="PANTHER" id="PTHR44216:SF3">
    <property type="entry name" value="PROTEIN O-MANNOSYL-TRANSFERASE TMTC2"/>
    <property type="match status" value="1"/>
</dbReference>